<name>A0A831UA32_GEOME</name>
<comment type="subunit">
    <text evidence="7">Forms oligomers.</text>
</comment>
<dbReference type="AlphaFoldDB" id="A0A831UA32"/>
<sequence>MFRGIYETTIDAKGRTSLPARFRDVLVESFGDERFFVTNSVPVDLGGGVYSSGLLIFPYQEWFLFEETFLNGKGLTPAQRNSIMRTIVAPAVECSADKLGRMLVPPHLRRNAALEREILFVGAMKKVEVWSQAEWEKVRAHDMKAFPSDSEAVAELGL</sequence>
<dbReference type="PANTHER" id="PTHR34701">
    <property type="entry name" value="TRANSCRIPTIONAL REGULATOR MRAZ"/>
    <property type="match status" value="1"/>
</dbReference>
<evidence type="ECO:0000256" key="7">
    <source>
        <dbReference type="HAMAP-Rule" id="MF_01008"/>
    </source>
</evidence>
<protein>
    <recommendedName>
        <fullName evidence="1 7">Transcriptional regulator MraZ</fullName>
    </recommendedName>
</protein>
<comment type="caution">
    <text evidence="9">The sequence shown here is derived from an EMBL/GenBank/DDBJ whole genome shotgun (WGS) entry which is preliminary data.</text>
</comment>
<dbReference type="NCBIfam" id="TIGR00242">
    <property type="entry name" value="division/cell wall cluster transcriptional repressor MraZ"/>
    <property type="match status" value="1"/>
</dbReference>
<dbReference type="CDD" id="cd16321">
    <property type="entry name" value="MraZ_C"/>
    <property type="match status" value="1"/>
</dbReference>
<dbReference type="GO" id="GO:0000976">
    <property type="term" value="F:transcription cis-regulatory region binding"/>
    <property type="evidence" value="ECO:0007669"/>
    <property type="project" value="TreeGrafter"/>
</dbReference>
<evidence type="ECO:0000256" key="5">
    <source>
        <dbReference type="ARBA" id="ARBA00023125"/>
    </source>
</evidence>
<keyword evidence="3" id="KW-0677">Repeat</keyword>
<dbReference type="InterPro" id="IPR038619">
    <property type="entry name" value="MraZ_sf"/>
</dbReference>
<proteinExistence type="inferred from homology"/>
<feature type="domain" description="SpoVT-AbrB" evidence="8">
    <location>
        <begin position="91"/>
        <end position="134"/>
    </location>
</feature>
<dbReference type="InterPro" id="IPR003444">
    <property type="entry name" value="MraZ"/>
</dbReference>
<keyword evidence="5 7" id="KW-0238">DNA-binding</keyword>
<evidence type="ECO:0000313" key="9">
    <source>
        <dbReference type="EMBL" id="HEN40986.1"/>
    </source>
</evidence>
<keyword evidence="4 7" id="KW-0805">Transcription regulation</keyword>
<dbReference type="GO" id="GO:0003700">
    <property type="term" value="F:DNA-binding transcription factor activity"/>
    <property type="evidence" value="ECO:0007669"/>
    <property type="project" value="UniProtKB-UniRule"/>
</dbReference>
<evidence type="ECO:0000256" key="6">
    <source>
        <dbReference type="ARBA" id="ARBA00023163"/>
    </source>
</evidence>
<comment type="similarity">
    <text evidence="7">Belongs to the MraZ family.</text>
</comment>
<dbReference type="EMBL" id="DSOV01000005">
    <property type="protein sequence ID" value="HEN40986.1"/>
    <property type="molecule type" value="Genomic_DNA"/>
</dbReference>
<dbReference type="InterPro" id="IPR037914">
    <property type="entry name" value="SpoVT-AbrB_sf"/>
</dbReference>
<dbReference type="InterPro" id="IPR020603">
    <property type="entry name" value="MraZ_dom"/>
</dbReference>
<evidence type="ECO:0000256" key="4">
    <source>
        <dbReference type="ARBA" id="ARBA00023015"/>
    </source>
</evidence>
<dbReference type="CDD" id="cd16320">
    <property type="entry name" value="MraZ_N"/>
    <property type="match status" value="1"/>
</dbReference>
<dbReference type="PROSITE" id="PS51740">
    <property type="entry name" value="SPOVT_ABRB"/>
    <property type="match status" value="2"/>
</dbReference>
<dbReference type="InterPro" id="IPR035642">
    <property type="entry name" value="MraZ_N"/>
</dbReference>
<evidence type="ECO:0000256" key="2">
    <source>
        <dbReference type="ARBA" id="ARBA00022490"/>
    </source>
</evidence>
<dbReference type="Pfam" id="PF02381">
    <property type="entry name" value="MraZ"/>
    <property type="match status" value="2"/>
</dbReference>
<dbReference type="HAMAP" id="MF_01008">
    <property type="entry name" value="MraZ"/>
    <property type="match status" value="1"/>
</dbReference>
<evidence type="ECO:0000259" key="8">
    <source>
        <dbReference type="PROSITE" id="PS51740"/>
    </source>
</evidence>
<keyword evidence="2 7" id="KW-0963">Cytoplasm</keyword>
<organism evidence="9">
    <name type="scientific">Geobacter metallireducens</name>
    <dbReference type="NCBI Taxonomy" id="28232"/>
    <lineage>
        <taxon>Bacteria</taxon>
        <taxon>Pseudomonadati</taxon>
        <taxon>Thermodesulfobacteriota</taxon>
        <taxon>Desulfuromonadia</taxon>
        <taxon>Geobacterales</taxon>
        <taxon>Geobacteraceae</taxon>
        <taxon>Geobacter</taxon>
    </lineage>
</organism>
<gene>
    <name evidence="7 9" type="primary">mraZ</name>
    <name evidence="9" type="ORF">ENQ87_01225</name>
</gene>
<dbReference type="InterPro" id="IPR007159">
    <property type="entry name" value="SpoVT-AbrB_dom"/>
</dbReference>
<feature type="domain" description="SpoVT-AbrB" evidence="8">
    <location>
        <begin position="5"/>
        <end position="50"/>
    </location>
</feature>
<reference evidence="9" key="1">
    <citation type="journal article" date="2020" name="mSystems">
        <title>Genome- and Community-Level Interaction Insights into Carbon Utilization and Element Cycling Functions of Hydrothermarchaeota in Hydrothermal Sediment.</title>
        <authorList>
            <person name="Zhou Z."/>
            <person name="Liu Y."/>
            <person name="Xu W."/>
            <person name="Pan J."/>
            <person name="Luo Z.H."/>
            <person name="Li M."/>
        </authorList>
    </citation>
    <scope>NUCLEOTIDE SEQUENCE [LARGE SCALE GENOMIC DNA]</scope>
    <source>
        <strain evidence="9">SpSt-349</strain>
    </source>
</reference>
<dbReference type="SUPFAM" id="SSF89447">
    <property type="entry name" value="AbrB/MazE/MraZ-like"/>
    <property type="match status" value="1"/>
</dbReference>
<dbReference type="NCBIfam" id="NF001482">
    <property type="entry name" value="PRK00326.3-4"/>
    <property type="match status" value="1"/>
</dbReference>
<dbReference type="InterPro" id="IPR035644">
    <property type="entry name" value="MraZ_C"/>
</dbReference>
<accession>A0A831UA32</accession>
<comment type="subcellular location">
    <subcellularLocation>
        <location evidence="7">Cytoplasm</location>
        <location evidence="7">Nucleoid</location>
    </subcellularLocation>
</comment>
<dbReference type="GO" id="GO:0005737">
    <property type="term" value="C:cytoplasm"/>
    <property type="evidence" value="ECO:0007669"/>
    <property type="project" value="UniProtKB-UniRule"/>
</dbReference>
<dbReference type="GO" id="GO:0009295">
    <property type="term" value="C:nucleoid"/>
    <property type="evidence" value="ECO:0007669"/>
    <property type="project" value="UniProtKB-SubCell"/>
</dbReference>
<dbReference type="GO" id="GO:2000143">
    <property type="term" value="P:negative regulation of DNA-templated transcription initiation"/>
    <property type="evidence" value="ECO:0007669"/>
    <property type="project" value="TreeGrafter"/>
</dbReference>
<evidence type="ECO:0000256" key="3">
    <source>
        <dbReference type="ARBA" id="ARBA00022737"/>
    </source>
</evidence>
<evidence type="ECO:0000256" key="1">
    <source>
        <dbReference type="ARBA" id="ARBA00013860"/>
    </source>
</evidence>
<keyword evidence="6 7" id="KW-0804">Transcription</keyword>
<dbReference type="Gene3D" id="3.40.1550.20">
    <property type="entry name" value="Transcriptional regulator MraZ domain"/>
    <property type="match status" value="1"/>
</dbReference>
<dbReference type="PANTHER" id="PTHR34701:SF1">
    <property type="entry name" value="TRANSCRIPTIONAL REGULATOR MRAZ"/>
    <property type="match status" value="1"/>
</dbReference>